<dbReference type="CDD" id="cd11323">
    <property type="entry name" value="AmyAc_AGS"/>
    <property type="match status" value="1"/>
</dbReference>
<evidence type="ECO:0000256" key="7">
    <source>
        <dbReference type="SAM" id="MobiDB-lite"/>
    </source>
</evidence>
<dbReference type="InterPro" id="IPR058655">
    <property type="entry name" value="Mok11-14/Ags1-like"/>
</dbReference>
<evidence type="ECO:0000259" key="10">
    <source>
        <dbReference type="SMART" id="SM00642"/>
    </source>
</evidence>
<evidence type="ECO:0000256" key="4">
    <source>
        <dbReference type="ARBA" id="ARBA00022679"/>
    </source>
</evidence>
<dbReference type="SUPFAM" id="SSF51445">
    <property type="entry name" value="(Trans)glycosidases"/>
    <property type="match status" value="1"/>
</dbReference>
<evidence type="ECO:0000313" key="12">
    <source>
        <dbReference type="Proteomes" id="UP000275385"/>
    </source>
</evidence>
<keyword evidence="8" id="KW-1133">Transmembrane helix</keyword>
<keyword evidence="8" id="KW-0472">Membrane</keyword>
<dbReference type="InterPro" id="IPR058656">
    <property type="entry name" value="Mok11-13/Ags1-like_GH"/>
</dbReference>
<dbReference type="Pfam" id="PF26108">
    <property type="entry name" value="GH_Mok13"/>
    <property type="match status" value="1"/>
</dbReference>
<dbReference type="InterPro" id="IPR058657">
    <property type="entry name" value="Mok11-13/Ags1-like_Ig"/>
</dbReference>
<dbReference type="PANTHER" id="PTHR47182">
    <property type="entry name" value="CELL WALL ALPHA-1,3-GLUCAN SYNTHASE AGS1-RELATED"/>
    <property type="match status" value="1"/>
</dbReference>
<reference evidence="11 12" key="1">
    <citation type="submission" date="2018-08" db="EMBL/GenBank/DDBJ databases">
        <title>Draft genome of the lignicolous fungus Coniochaeta pulveracea.</title>
        <authorList>
            <person name="Borstlap C.J."/>
            <person name="De Witt R.N."/>
            <person name="Botha A."/>
            <person name="Volschenk H."/>
        </authorList>
    </citation>
    <scope>NUCLEOTIDE SEQUENCE [LARGE SCALE GENOMIC DNA]</scope>
    <source>
        <strain evidence="11 12">CAB683</strain>
    </source>
</reference>
<keyword evidence="12" id="KW-1185">Reference proteome</keyword>
<dbReference type="Pfam" id="PF26111">
    <property type="entry name" value="Ig_Mok13"/>
    <property type="match status" value="1"/>
</dbReference>
<feature type="signal peptide" evidence="9">
    <location>
        <begin position="1"/>
        <end position="20"/>
    </location>
</feature>
<dbReference type="InterPro" id="IPR013534">
    <property type="entry name" value="Starch_synth_cat_dom"/>
</dbReference>
<evidence type="ECO:0000256" key="8">
    <source>
        <dbReference type="SAM" id="Phobius"/>
    </source>
</evidence>
<keyword evidence="9" id="KW-0732">Signal</keyword>
<dbReference type="Pfam" id="PF08323">
    <property type="entry name" value="Glyco_transf_5"/>
    <property type="match status" value="1"/>
</dbReference>
<feature type="chain" id="PRO_5019577178" description="alpha-1,3-glucan synthase" evidence="9">
    <location>
        <begin position="21"/>
        <end position="2356"/>
    </location>
</feature>
<feature type="region of interest" description="Disordered" evidence="7">
    <location>
        <begin position="1664"/>
        <end position="1758"/>
    </location>
</feature>
<protein>
    <recommendedName>
        <fullName evidence="2">alpha-1,3-glucan synthase</fullName>
        <ecNumber evidence="2">2.4.1.183</ecNumber>
    </recommendedName>
</protein>
<dbReference type="FunFam" id="3.40.50.2000:FF:000052">
    <property type="entry name" value="Alpha-1,3-glucan synthase Ags2"/>
    <property type="match status" value="1"/>
</dbReference>
<dbReference type="InterPro" id="IPR058659">
    <property type="entry name" value="Mok11-13/Ags1-like_CBM"/>
</dbReference>
<keyword evidence="4" id="KW-0808">Transferase</keyword>
<dbReference type="GO" id="GO:0070600">
    <property type="term" value="P:fungal-type cell wall (1-&gt;3)-alpha-glucan biosynthetic process"/>
    <property type="evidence" value="ECO:0007669"/>
    <property type="project" value="TreeGrafter"/>
</dbReference>
<dbReference type="Pfam" id="PF26114">
    <property type="entry name" value="Ig_2_Mok13"/>
    <property type="match status" value="1"/>
</dbReference>
<keyword evidence="3" id="KW-0328">Glycosyltransferase</keyword>
<dbReference type="CDD" id="cd03791">
    <property type="entry name" value="GT5_Glycogen_synthase_DULL1-like"/>
    <property type="match status" value="1"/>
</dbReference>
<name>A0A420YBK7_9PEZI</name>
<dbReference type="Pfam" id="PF00128">
    <property type="entry name" value="Alpha-amylase"/>
    <property type="match status" value="1"/>
</dbReference>
<evidence type="ECO:0000256" key="3">
    <source>
        <dbReference type="ARBA" id="ARBA00022676"/>
    </source>
</evidence>
<proteinExistence type="inferred from homology"/>
<feature type="transmembrane region" description="Helical" evidence="8">
    <location>
        <begin position="1994"/>
        <end position="2018"/>
    </location>
</feature>
<feature type="compositionally biased region" description="Low complexity" evidence="7">
    <location>
        <begin position="1697"/>
        <end position="1706"/>
    </location>
</feature>
<dbReference type="Proteomes" id="UP000275385">
    <property type="component" value="Unassembled WGS sequence"/>
</dbReference>
<feature type="transmembrane region" description="Helical" evidence="8">
    <location>
        <begin position="2060"/>
        <end position="2082"/>
    </location>
</feature>
<feature type="compositionally biased region" description="Basic and acidic residues" evidence="7">
    <location>
        <begin position="1146"/>
        <end position="1161"/>
    </location>
</feature>
<sequence length="2356" mass="263155">MLSLLRSALLLALGGRLAHSLKASLATRDHNLNTALGEDDPLKYEGIWGDGHQFTPSPDNWRFPVYTLFLDKFVNGNPSNDDANKTVFEQDVYGTQLRYGGDLQGLTDSLDYIRGMGVGAIYIAGSPFINLPWAADSYSPIDLTYLDEHFGTITEWRNAIQAIHDRGMYVIMDNTVATLSDLLGFEGYLNASAPFKPAEHNVVWKTDRRYQDFKIGEKYNETCTFPRFWNETGYEVDQWVYDQFKGCYDGEFDQFGDTEAFGVYPDYRRQITKFASVQDRLREWMPSVLAKLAHFSCIAIQSLDIDGFRFDKAIQVTPDASGDFAEALRTCAAKVNKTNFFISGEITGGNRMGSVYLGRGRTPDQYYPDPVSGVKASNKTDDKFFLREKGKGALDAAAFSYSIYRFMTRFLGMDGNLEAGYDLSRDGWAPAWADMLRTNDMVNANTGKFDPRHMYGVTNQDVFRWPAIQQGTERMLLGQFITSLLLPGIPLVLWGEEQDFYVLDNTADNYLFGRQAMASSPAWKLHGCYAGSTTQYYNMDLSKARQGCTDEKNAMDHRDPSHPIRNIMKHFFWLREQYPVLKDGFYMANLSQHTEPVQLPHSSGVPTETGIWSMVRHQYDELDDAANLVKNPKPVWLVYHNWNTTRSYSFDCSHDENSFLAPYAYVSGKSNVVKNLLYPYDTITLEPSKSIRAPVNQSVGFNGCTSNITLQPFEFRAYVEVDRWVAPPPMITRFLPGHDVSILSDGNPVTQNITLEFSRAMDCSNLTLAIQINSTTDGSTTASIDPDTVSCTDIDAGTAYRANYTGAIPSMWRWQATVKNLADGVHVISVRNASAKTGNVRTETVDNFFLRVGKEDNPIVHPLTANYSTELLHADDTGYVYIKQRAPGADMFRYSLTWGGSWSSWHSYNESHGQYALIEDTKEAWEKGDNAAHQAWEGQHVIVQYWSKTLGSSSFVQHGDALYEGQRRLPHLWAQGAFNQYGYDGGYKNQLQRTDDGLLEWHYMDEWPSTVQLSAWGMNLDGQADMSFTYGDLDGDHILDRLSPNLMTPNVINVTKIPPYPYLSYKLSVRDADLSYQLIPQGDQRIQLIFYIIMWVAPIVTGLLAVSTFRGAFYKVKVVEKGIKGPGNSFATALLHPMSAIRNRMAEKRDASDRSSSEHGDGAVGLSDLPPKRRTVLIATVEYNIDDWNIKVKIGGLGVMAQLMGKALGHQDLIWVVPCVGDIDYPNLPEEQAEPMTVDILDAPYQVLVNYHQVENITYVLLDAPIFRQQTKAEPYPPRMDNIDSAIYYSAWNQCIAEAIRRFPVDIYHINDYHGGIAPLYLLPETIPCCLSLHNAEFQGLWPLRTPEERKEVSGVFSLSNDIVQQYVQFGSVFNLLHGAVSYLRIHQNGYGAVGVSKKYGDRSFARYPIFWGLSQIGQLPNPDPSDMEAWSSKEPQIKDVTIDQNFEASRADLRRQAQEWAGLEVNPKADLFVFVGRWSQQKGVDLIADLFPTILEQYPNTQLICVGPTIDLYGKFAALKLEKLMQIYPKRVFSKPQFTSLPPYIFSGAEFALIPSRDEPFGLVAVEFGRKGALGVGAKVGGLGQMPGWWYTIESASTTHLLSQFKQAIVSALDSKQSTRAKMRAWSAKQRFPVAQWLEGLEKLQGRSIKMHKKMRYRAKRNLHLGGGGKNREVERTLTPLTPGPGAGAYFDRSRPSSPASFSSPWPLPPSRPGSRPQTPTDFSGPGFPSAGLHTPTFPSQWARDSDNDSVMSDTSTLAPPRFLGEYAAADRTSLNSNFSYGPGMGRGLGIHGNGSTMSVASVVSVDSIVQGRKDFKLQQTEAFFTDQDGAYMQAFEKKLDKLSAKTSMSQLCIEEYLMKSEKSFFERMHSAKLGSPGFGGSSTNLISDKERMSSLARPYGDDDLEKPANEFGLSEDYVPPSGVKKFLSRRLGDWPVYAIIIALGQVVAASSYQISLLSGELGQSPQKLYSIAGIYLATSIIWGVLSRYTKAVYCLSVPWIGYGAAFMMIGAAPLISDPVQQYALQFSATCIYSAASSSAAIFFSFNFGDEGGAPVTTWIFRACIIQGFQQAYTVALWFWGNLVSTTPQLTKIPAFPIFFPVCIVVAVFLWACGLMLWFGLPDYYRQMPDEVPSLYTSLVRRKTTVWFFVAVILQNYFLSTPYGRNWFYLFSSQHVSTGAILGLTAFFYILVWALALAFFAYMSKRHPWWLPLFALGLGAPRWCQILWGTSGFGAYLPWAGSPALSALLGRALWLWLGLLDTIQNAGLGMILMLTLTRIHVSITMVVAQVIGSAATMVARATAPDATGPGDVFPDMSEGVGVALSKAWFWVALALQLVICAGFFKFFRKEQVSKP</sequence>
<dbReference type="Pfam" id="PF26127">
    <property type="entry name" value="12TM_Mok13"/>
    <property type="match status" value="1"/>
</dbReference>
<dbReference type="InterPro" id="IPR058658">
    <property type="entry name" value="Mok11-13/Ags1-like_Ig_2"/>
</dbReference>
<feature type="transmembrane region" description="Helical" evidence="8">
    <location>
        <begin position="2094"/>
        <end position="2120"/>
    </location>
</feature>
<dbReference type="Gene3D" id="3.20.20.80">
    <property type="entry name" value="Glycosidases"/>
    <property type="match status" value="1"/>
</dbReference>
<dbReference type="EMBL" id="QVQW01000022">
    <property type="protein sequence ID" value="RKU45271.1"/>
    <property type="molecule type" value="Genomic_DNA"/>
</dbReference>
<evidence type="ECO:0000256" key="9">
    <source>
        <dbReference type="SAM" id="SignalP"/>
    </source>
</evidence>
<dbReference type="Gene3D" id="3.40.50.2000">
    <property type="entry name" value="Glycogen Phosphorylase B"/>
    <property type="match status" value="2"/>
</dbReference>
<dbReference type="InterPro" id="IPR058654">
    <property type="entry name" value="Mok11-14/Ags1-like_TM"/>
</dbReference>
<dbReference type="SMART" id="SM00642">
    <property type="entry name" value="Aamy"/>
    <property type="match status" value="1"/>
</dbReference>
<dbReference type="Pfam" id="PF26122">
    <property type="entry name" value="CBM_Mok13"/>
    <property type="match status" value="1"/>
</dbReference>
<dbReference type="OrthoDB" id="512920at2759"/>
<dbReference type="SUPFAM" id="SSF53756">
    <property type="entry name" value="UDP-Glycosyltransferase/glycogen phosphorylase"/>
    <property type="match status" value="1"/>
</dbReference>
<feature type="transmembrane region" description="Helical" evidence="8">
    <location>
        <begin position="1970"/>
        <end position="1987"/>
    </location>
</feature>
<dbReference type="PANTHER" id="PTHR47182:SF2">
    <property type="entry name" value="CELL WALL ALPHA-1,3-GLUCAN SYNTHASE AGS1"/>
    <property type="match status" value="1"/>
</dbReference>
<feature type="transmembrane region" description="Helical" evidence="8">
    <location>
        <begin position="2210"/>
        <end position="2229"/>
    </location>
</feature>
<dbReference type="Pfam" id="PF00534">
    <property type="entry name" value="Glycos_transf_1"/>
    <property type="match status" value="1"/>
</dbReference>
<evidence type="ECO:0000256" key="2">
    <source>
        <dbReference type="ARBA" id="ARBA00012688"/>
    </source>
</evidence>
<feature type="transmembrane region" description="Helical" evidence="8">
    <location>
        <begin position="2328"/>
        <end position="2348"/>
    </location>
</feature>
<dbReference type="FunFam" id="3.20.20.80:FF:000073">
    <property type="entry name" value="Alpha-1,3-glucan synthase Ags2"/>
    <property type="match status" value="1"/>
</dbReference>
<comment type="catalytic activity">
    <reaction evidence="6">
        <text>[(1-&gt;3)-alpha-D-glucosyl](n) + UDP-alpha-D-glucose = [(1-&gt;3)-alpha-D-glucosyl](n+1) + UDP + H(+)</text>
        <dbReference type="Rhea" id="RHEA:19749"/>
        <dbReference type="Rhea" id="RHEA-COMP:11150"/>
        <dbReference type="Rhea" id="RHEA-COMP:11151"/>
        <dbReference type="ChEBI" id="CHEBI:15378"/>
        <dbReference type="ChEBI" id="CHEBI:28100"/>
        <dbReference type="ChEBI" id="CHEBI:58223"/>
        <dbReference type="ChEBI" id="CHEBI:58885"/>
        <dbReference type="EC" id="2.4.1.183"/>
    </reaction>
</comment>
<evidence type="ECO:0000256" key="5">
    <source>
        <dbReference type="ARBA" id="ARBA00023316"/>
    </source>
</evidence>
<evidence type="ECO:0000256" key="1">
    <source>
        <dbReference type="ARBA" id="ARBA00006122"/>
    </source>
</evidence>
<dbReference type="InterPro" id="IPR017853">
    <property type="entry name" value="GH"/>
</dbReference>
<feature type="transmembrane region" description="Helical" evidence="8">
    <location>
        <begin position="2141"/>
        <end position="2160"/>
    </location>
</feature>
<accession>A0A420YBK7</accession>
<evidence type="ECO:0000313" key="11">
    <source>
        <dbReference type="EMBL" id="RKU45271.1"/>
    </source>
</evidence>
<feature type="transmembrane region" description="Helical" evidence="8">
    <location>
        <begin position="2024"/>
        <end position="2048"/>
    </location>
</feature>
<comment type="similarity">
    <text evidence="1">Belongs to the glycosyltransferase group 1 family.</text>
</comment>
<dbReference type="FunFam" id="3.40.50.2000:FF:000058">
    <property type="entry name" value="Alpha-1,3-glucan synthase Ags1"/>
    <property type="match status" value="1"/>
</dbReference>
<dbReference type="STRING" id="177199.A0A420YBK7"/>
<feature type="domain" description="Glycosyl hydrolase family 13 catalytic" evidence="10">
    <location>
        <begin position="67"/>
        <end position="545"/>
    </location>
</feature>
<dbReference type="GO" id="GO:0009277">
    <property type="term" value="C:fungal-type cell wall"/>
    <property type="evidence" value="ECO:0007669"/>
    <property type="project" value="TreeGrafter"/>
</dbReference>
<keyword evidence="5" id="KW-0961">Cell wall biogenesis/degradation</keyword>
<dbReference type="InterPro" id="IPR001296">
    <property type="entry name" value="Glyco_trans_1"/>
</dbReference>
<keyword evidence="8" id="KW-0812">Transmembrane</keyword>
<feature type="transmembrane region" description="Helical" evidence="8">
    <location>
        <begin position="2180"/>
        <end position="2203"/>
    </location>
</feature>
<comment type="caution">
    <text evidence="11">The sequence shown here is derived from an EMBL/GenBank/DDBJ whole genome shotgun (WGS) entry which is preliminary data.</text>
</comment>
<dbReference type="GO" id="GO:0047657">
    <property type="term" value="F:alpha-1,3-glucan synthase activity"/>
    <property type="evidence" value="ECO:0007669"/>
    <property type="project" value="UniProtKB-EC"/>
</dbReference>
<feature type="region of interest" description="Disordered" evidence="7">
    <location>
        <begin position="1146"/>
        <end position="1167"/>
    </location>
</feature>
<evidence type="ECO:0000256" key="6">
    <source>
        <dbReference type="ARBA" id="ARBA00048960"/>
    </source>
</evidence>
<organism evidence="11 12">
    <name type="scientific">Coniochaeta pulveracea</name>
    <dbReference type="NCBI Taxonomy" id="177199"/>
    <lineage>
        <taxon>Eukaryota</taxon>
        <taxon>Fungi</taxon>
        <taxon>Dikarya</taxon>
        <taxon>Ascomycota</taxon>
        <taxon>Pezizomycotina</taxon>
        <taxon>Sordariomycetes</taxon>
        <taxon>Sordariomycetidae</taxon>
        <taxon>Coniochaetales</taxon>
        <taxon>Coniochaetaceae</taxon>
        <taxon>Coniochaeta</taxon>
    </lineage>
</organism>
<gene>
    <name evidence="11" type="primary">AGS1_3</name>
    <name evidence="11" type="ORF">DL546_005241</name>
</gene>
<dbReference type="EC" id="2.4.1.183" evidence="2"/>
<dbReference type="InterPro" id="IPR006047">
    <property type="entry name" value="GH13_cat_dom"/>
</dbReference>